<sequence length="68" mass="7183">MFAHIVEQLLVAWDCSPVRAAEANGQTMRGGPCLDVAHVLIGVVEQQEDLVVAVKVADDQTLGANPDA</sequence>
<reference evidence="1" key="1">
    <citation type="submission" date="2019-11" db="EMBL/GenBank/DDBJ databases">
        <authorList>
            <person name="Feng L."/>
        </authorList>
    </citation>
    <scope>NUCLEOTIDE SEQUENCE</scope>
    <source>
        <strain evidence="1">CaerofaciensLFYP39</strain>
    </source>
</reference>
<evidence type="ECO:0000313" key="1">
    <source>
        <dbReference type="EMBL" id="VYT94461.1"/>
    </source>
</evidence>
<organism evidence="1">
    <name type="scientific">Collinsella aerofaciens</name>
    <dbReference type="NCBI Taxonomy" id="74426"/>
    <lineage>
        <taxon>Bacteria</taxon>
        <taxon>Bacillati</taxon>
        <taxon>Actinomycetota</taxon>
        <taxon>Coriobacteriia</taxon>
        <taxon>Coriobacteriales</taxon>
        <taxon>Coriobacteriaceae</taxon>
        <taxon>Collinsella</taxon>
    </lineage>
</organism>
<name>A0A6N3AS66_9ACTN</name>
<proteinExistence type="predicted"/>
<dbReference type="AlphaFoldDB" id="A0A6N3AS66"/>
<gene>
    <name evidence="1" type="ORF">CALFYP39_01010</name>
</gene>
<accession>A0A6N3AS66</accession>
<protein>
    <submittedName>
        <fullName evidence="1">Uncharacterized protein</fullName>
    </submittedName>
</protein>
<dbReference type="EMBL" id="CACRTW010000016">
    <property type="protein sequence ID" value="VYT94461.1"/>
    <property type="molecule type" value="Genomic_DNA"/>
</dbReference>